<gene>
    <name evidence="1" type="ORF">R4198_09195</name>
</gene>
<evidence type="ECO:0000313" key="2">
    <source>
        <dbReference type="Proteomes" id="UP001185792"/>
    </source>
</evidence>
<sequence>MSDFTETSDDLIGTSVPGGTYSLAGFEDWILRDTVYAGDSDHAHPIAAFIGAQRGMGVSVSEFFTLLRTSIDDGPVLAETTIELEEDITRDRTYRVEGEVRDVRRKHGAAFGDFDLITCEFRLVGDRTVAARVTNVYAVKRGGIQ</sequence>
<accession>A0ABU4ERJ2</accession>
<name>A0ABU4ERJ2_WILMA</name>
<proteinExistence type="predicted"/>
<protein>
    <recommendedName>
        <fullName evidence="3">N-terminal of MaoC-like dehydratase domain-containing protein</fullName>
    </recommendedName>
</protein>
<comment type="caution">
    <text evidence="1">The sequence shown here is derived from an EMBL/GenBank/DDBJ whole genome shotgun (WGS) entry which is preliminary data.</text>
</comment>
<dbReference type="EMBL" id="JAWLUM010000001">
    <property type="protein sequence ID" value="MDV7133870.1"/>
    <property type="molecule type" value="Genomic_DNA"/>
</dbReference>
<reference evidence="1 2" key="1">
    <citation type="submission" date="2023-10" db="EMBL/GenBank/DDBJ databases">
        <title>Development of a sustainable strategy for remediation of hydrocarbon-contaminated territories based on the waste exchange concept.</title>
        <authorList>
            <person name="Krivoruchko A."/>
        </authorList>
    </citation>
    <scope>NUCLEOTIDE SEQUENCE [LARGE SCALE GENOMIC DNA]</scope>
    <source>
        <strain evidence="1 2">IEGM 1236</strain>
    </source>
</reference>
<organism evidence="1 2">
    <name type="scientific">Williamsia marianensis</name>
    <dbReference type="NCBI Taxonomy" id="85044"/>
    <lineage>
        <taxon>Bacteria</taxon>
        <taxon>Bacillati</taxon>
        <taxon>Actinomycetota</taxon>
        <taxon>Actinomycetes</taxon>
        <taxon>Mycobacteriales</taxon>
        <taxon>Nocardiaceae</taxon>
        <taxon>Williamsia</taxon>
    </lineage>
</organism>
<dbReference type="RefSeq" id="WP_317712830.1">
    <property type="nucleotide sequence ID" value="NZ_JAWLUM010000001.1"/>
</dbReference>
<evidence type="ECO:0008006" key="3">
    <source>
        <dbReference type="Google" id="ProtNLM"/>
    </source>
</evidence>
<keyword evidence="2" id="KW-1185">Reference proteome</keyword>
<dbReference type="Proteomes" id="UP001185792">
    <property type="component" value="Unassembled WGS sequence"/>
</dbReference>
<evidence type="ECO:0000313" key="1">
    <source>
        <dbReference type="EMBL" id="MDV7133870.1"/>
    </source>
</evidence>